<comment type="caution">
    <text evidence="4">The sequence shown here is derived from an EMBL/GenBank/DDBJ whole genome shotgun (WGS) entry which is preliminary data.</text>
</comment>
<accession>A0A368FFT2</accession>
<protein>
    <recommendedName>
        <fullName evidence="3">Galectin domain-containing protein</fullName>
    </recommendedName>
</protein>
<evidence type="ECO:0000256" key="2">
    <source>
        <dbReference type="SAM" id="SignalP"/>
    </source>
</evidence>
<evidence type="ECO:0000259" key="3">
    <source>
        <dbReference type="PROSITE" id="PS51304"/>
    </source>
</evidence>
<proteinExistence type="predicted"/>
<name>A0A368FFT2_ANCCA</name>
<feature type="signal peptide" evidence="2">
    <location>
        <begin position="1"/>
        <end position="15"/>
    </location>
</feature>
<evidence type="ECO:0000313" key="4">
    <source>
        <dbReference type="EMBL" id="RCN31081.1"/>
    </source>
</evidence>
<sequence length="87" mass="9957">MFFVVFKFCLLEWLGEDNDSKEVKSFEHRIPLQHVTHLSIDGDVVLNHVQWGGKYYPVPYESGIAEHGLIPGKTLVIYGTPEKKAKK</sequence>
<feature type="chain" id="PRO_5016894028" description="Galectin domain-containing protein" evidence="2">
    <location>
        <begin position="16"/>
        <end position="87"/>
    </location>
</feature>
<dbReference type="InterPro" id="IPR044156">
    <property type="entry name" value="Galectin-like"/>
</dbReference>
<dbReference type="OrthoDB" id="6251307at2759"/>
<dbReference type="AlphaFoldDB" id="A0A368FFT2"/>
<dbReference type="InterPro" id="IPR013320">
    <property type="entry name" value="ConA-like_dom_sf"/>
</dbReference>
<dbReference type="PANTHER" id="PTHR11346:SF176">
    <property type="entry name" value="32 KDA BETA-GALACTOSIDE-BINDING LECTIN LEC-3"/>
    <property type="match status" value="1"/>
</dbReference>
<gene>
    <name evidence="4" type="ORF">ANCCAN_23139</name>
</gene>
<feature type="domain" description="Galectin" evidence="3">
    <location>
        <begin position="1"/>
        <end position="52"/>
    </location>
</feature>
<keyword evidence="2" id="KW-0732">Signal</keyword>
<keyword evidence="1" id="KW-0430">Lectin</keyword>
<dbReference type="InterPro" id="IPR001079">
    <property type="entry name" value="Galectin_CRD"/>
</dbReference>
<dbReference type="STRING" id="29170.A0A368FFT2"/>
<dbReference type="Gene3D" id="2.60.120.200">
    <property type="match status" value="1"/>
</dbReference>
<evidence type="ECO:0000256" key="1">
    <source>
        <dbReference type="ARBA" id="ARBA00022734"/>
    </source>
</evidence>
<dbReference type="PROSITE" id="PS51304">
    <property type="entry name" value="GALECTIN"/>
    <property type="match status" value="1"/>
</dbReference>
<organism evidence="4 5">
    <name type="scientific">Ancylostoma caninum</name>
    <name type="common">Dog hookworm</name>
    <dbReference type="NCBI Taxonomy" id="29170"/>
    <lineage>
        <taxon>Eukaryota</taxon>
        <taxon>Metazoa</taxon>
        <taxon>Ecdysozoa</taxon>
        <taxon>Nematoda</taxon>
        <taxon>Chromadorea</taxon>
        <taxon>Rhabditida</taxon>
        <taxon>Rhabditina</taxon>
        <taxon>Rhabditomorpha</taxon>
        <taxon>Strongyloidea</taxon>
        <taxon>Ancylostomatidae</taxon>
        <taxon>Ancylostomatinae</taxon>
        <taxon>Ancylostoma</taxon>
    </lineage>
</organism>
<evidence type="ECO:0000313" key="5">
    <source>
        <dbReference type="Proteomes" id="UP000252519"/>
    </source>
</evidence>
<reference evidence="4 5" key="1">
    <citation type="submission" date="2014-10" db="EMBL/GenBank/DDBJ databases">
        <title>Draft genome of the hookworm Ancylostoma caninum.</title>
        <authorList>
            <person name="Mitreva M."/>
        </authorList>
    </citation>
    <scope>NUCLEOTIDE SEQUENCE [LARGE SCALE GENOMIC DNA]</scope>
    <source>
        <strain evidence="4 5">Baltimore</strain>
    </source>
</reference>
<dbReference type="SUPFAM" id="SSF49899">
    <property type="entry name" value="Concanavalin A-like lectins/glucanases"/>
    <property type="match status" value="1"/>
</dbReference>
<keyword evidence="5" id="KW-1185">Reference proteome</keyword>
<dbReference type="EMBL" id="JOJR01001394">
    <property type="protein sequence ID" value="RCN31081.1"/>
    <property type="molecule type" value="Genomic_DNA"/>
</dbReference>
<dbReference type="PANTHER" id="PTHR11346">
    <property type="entry name" value="GALECTIN"/>
    <property type="match status" value="1"/>
</dbReference>
<dbReference type="Proteomes" id="UP000252519">
    <property type="component" value="Unassembled WGS sequence"/>
</dbReference>
<dbReference type="GO" id="GO:0030246">
    <property type="term" value="F:carbohydrate binding"/>
    <property type="evidence" value="ECO:0007669"/>
    <property type="project" value="UniProtKB-KW"/>
</dbReference>
<dbReference type="GO" id="GO:0016936">
    <property type="term" value="F:galactoside binding"/>
    <property type="evidence" value="ECO:0007669"/>
    <property type="project" value="TreeGrafter"/>
</dbReference>